<proteinExistence type="predicted"/>
<sequence length="73" mass="8412">MLFAVRVDIDVYNASGNIVHIAVKPSWTKAGVAPTSQSVAKSHKNRHEFVRVRRKCSKQLARQRDRRLQRVKD</sequence>
<evidence type="ECO:0000256" key="1">
    <source>
        <dbReference type="SAM" id="MobiDB-lite"/>
    </source>
</evidence>
<dbReference type="Proteomes" id="UP000499080">
    <property type="component" value="Unassembled WGS sequence"/>
</dbReference>
<comment type="caution">
    <text evidence="2">The sequence shown here is derived from an EMBL/GenBank/DDBJ whole genome shotgun (WGS) entry which is preliminary data.</text>
</comment>
<feature type="compositionally biased region" description="Basic and acidic residues" evidence="1">
    <location>
        <begin position="62"/>
        <end position="73"/>
    </location>
</feature>
<organism evidence="2 3">
    <name type="scientific">Araneus ventricosus</name>
    <name type="common">Orbweaver spider</name>
    <name type="synonym">Epeira ventricosa</name>
    <dbReference type="NCBI Taxonomy" id="182803"/>
    <lineage>
        <taxon>Eukaryota</taxon>
        <taxon>Metazoa</taxon>
        <taxon>Ecdysozoa</taxon>
        <taxon>Arthropoda</taxon>
        <taxon>Chelicerata</taxon>
        <taxon>Arachnida</taxon>
        <taxon>Araneae</taxon>
        <taxon>Araneomorphae</taxon>
        <taxon>Entelegynae</taxon>
        <taxon>Araneoidea</taxon>
        <taxon>Araneidae</taxon>
        <taxon>Araneus</taxon>
    </lineage>
</organism>
<accession>A0A4Y2QBR2</accession>
<gene>
    <name evidence="2" type="ORF">AVEN_59317_1</name>
</gene>
<protein>
    <submittedName>
        <fullName evidence="2">Uncharacterized protein</fullName>
    </submittedName>
</protein>
<evidence type="ECO:0000313" key="3">
    <source>
        <dbReference type="Proteomes" id="UP000499080"/>
    </source>
</evidence>
<keyword evidence="3" id="KW-1185">Reference proteome</keyword>
<feature type="region of interest" description="Disordered" evidence="1">
    <location>
        <begin position="53"/>
        <end position="73"/>
    </location>
</feature>
<dbReference type="EMBL" id="BGPR01013467">
    <property type="protein sequence ID" value="GBN60821.1"/>
    <property type="molecule type" value="Genomic_DNA"/>
</dbReference>
<dbReference type="AlphaFoldDB" id="A0A4Y2QBR2"/>
<name>A0A4Y2QBR2_ARAVE</name>
<reference evidence="2 3" key="1">
    <citation type="journal article" date="2019" name="Sci. Rep.">
        <title>Orb-weaving spider Araneus ventricosus genome elucidates the spidroin gene catalogue.</title>
        <authorList>
            <person name="Kono N."/>
            <person name="Nakamura H."/>
            <person name="Ohtoshi R."/>
            <person name="Moran D.A.P."/>
            <person name="Shinohara A."/>
            <person name="Yoshida Y."/>
            <person name="Fujiwara M."/>
            <person name="Mori M."/>
            <person name="Tomita M."/>
            <person name="Arakawa K."/>
        </authorList>
    </citation>
    <scope>NUCLEOTIDE SEQUENCE [LARGE SCALE GENOMIC DNA]</scope>
</reference>
<evidence type="ECO:0000313" key="2">
    <source>
        <dbReference type="EMBL" id="GBN60821.1"/>
    </source>
</evidence>